<accession>A0A835SG78</accession>
<evidence type="ECO:0000313" key="1">
    <source>
        <dbReference type="EMBL" id="KAG2424951.1"/>
    </source>
</evidence>
<dbReference type="OrthoDB" id="2138681at2759"/>
<organism evidence="1 2">
    <name type="scientific">Chlamydomonas incerta</name>
    <dbReference type="NCBI Taxonomy" id="51695"/>
    <lineage>
        <taxon>Eukaryota</taxon>
        <taxon>Viridiplantae</taxon>
        <taxon>Chlorophyta</taxon>
        <taxon>core chlorophytes</taxon>
        <taxon>Chlorophyceae</taxon>
        <taxon>CS clade</taxon>
        <taxon>Chlamydomonadales</taxon>
        <taxon>Chlamydomonadaceae</taxon>
        <taxon>Chlamydomonas</taxon>
    </lineage>
</organism>
<gene>
    <name evidence="1" type="ORF">HXX76_014109</name>
</gene>
<dbReference type="Proteomes" id="UP000650467">
    <property type="component" value="Unassembled WGS sequence"/>
</dbReference>
<dbReference type="AlphaFoldDB" id="A0A835SG78"/>
<dbReference type="Pfam" id="PF19114">
    <property type="entry name" value="EsV_1_7_cys"/>
    <property type="match status" value="2"/>
</dbReference>
<reference evidence="1" key="1">
    <citation type="journal article" date="2020" name="bioRxiv">
        <title>Comparative genomics of Chlamydomonas.</title>
        <authorList>
            <person name="Craig R.J."/>
            <person name="Hasan A.R."/>
            <person name="Ness R.W."/>
            <person name="Keightley P.D."/>
        </authorList>
    </citation>
    <scope>NUCLEOTIDE SEQUENCE</scope>
    <source>
        <strain evidence="1">SAG 7.73</strain>
    </source>
</reference>
<protein>
    <recommendedName>
        <fullName evidence="3">Endonuclease</fullName>
    </recommendedName>
</protein>
<dbReference type="InterPro" id="IPR043822">
    <property type="entry name" value="EsV_1_7_cys"/>
</dbReference>
<keyword evidence="2" id="KW-1185">Reference proteome</keyword>
<comment type="caution">
    <text evidence="1">The sequence shown here is derived from an EMBL/GenBank/DDBJ whole genome shotgun (WGS) entry which is preliminary data.</text>
</comment>
<evidence type="ECO:0000313" key="2">
    <source>
        <dbReference type="Proteomes" id="UP000650467"/>
    </source>
</evidence>
<sequence length="286" mass="31590">MVDVKSPRCKQPGCTLRAAWGVSGTKTAEMCAKHGKEANMVDVKSPRCKHPGCTLSATWGVAGTKTAEMCAKHGKEANMVDVKSPRCKEAGCDTILGSSIAKKYGGMCFRCYYFNNPDEPVCRAYKSKEKRVVEVLAVADLGLPDGISPVLDKVVGGGCSRRRPDFLLDVHTHTIILEVDENQHRAYDSTCETKRLMELFCDLGSRPIVVVRFNPDKYTAADGTKHAACFQINRKLGVAKAGNTPEWIHRSKYLLERMCHYVEDGINNGAPDKELTVEHLFFDGME</sequence>
<dbReference type="SMART" id="SM01425">
    <property type="entry name" value="EsV_1_7"/>
    <property type="match status" value="2"/>
</dbReference>
<evidence type="ECO:0008006" key="3">
    <source>
        <dbReference type="Google" id="ProtNLM"/>
    </source>
</evidence>
<dbReference type="EMBL" id="JAEHOC010000060">
    <property type="protein sequence ID" value="KAG2424951.1"/>
    <property type="molecule type" value="Genomic_DNA"/>
</dbReference>
<name>A0A835SG78_CHLIN</name>
<proteinExistence type="predicted"/>